<evidence type="ECO:0000313" key="2">
    <source>
        <dbReference type="Proteomes" id="UP001417504"/>
    </source>
</evidence>
<dbReference type="InterPro" id="IPR036396">
    <property type="entry name" value="Cyt_P450_sf"/>
</dbReference>
<dbReference type="GO" id="GO:0044550">
    <property type="term" value="P:secondary metabolite biosynthetic process"/>
    <property type="evidence" value="ECO:0007669"/>
    <property type="project" value="UniProtKB-ARBA"/>
</dbReference>
<dbReference type="PRINTS" id="PR00463">
    <property type="entry name" value="EP450I"/>
</dbReference>
<dbReference type="GO" id="GO:0004497">
    <property type="term" value="F:monooxygenase activity"/>
    <property type="evidence" value="ECO:0007669"/>
    <property type="project" value="InterPro"/>
</dbReference>
<dbReference type="Proteomes" id="UP001417504">
    <property type="component" value="Unassembled WGS sequence"/>
</dbReference>
<dbReference type="GO" id="GO:0016705">
    <property type="term" value="F:oxidoreductase activity, acting on paired donors, with incorporation or reduction of molecular oxygen"/>
    <property type="evidence" value="ECO:0007669"/>
    <property type="project" value="InterPro"/>
</dbReference>
<reference evidence="1 2" key="1">
    <citation type="submission" date="2024-01" db="EMBL/GenBank/DDBJ databases">
        <title>Genome assemblies of Stephania.</title>
        <authorList>
            <person name="Yang L."/>
        </authorList>
    </citation>
    <scope>NUCLEOTIDE SEQUENCE [LARGE SCALE GENOMIC DNA]</scope>
    <source>
        <strain evidence="1">QJT</strain>
        <tissue evidence="1">Leaf</tissue>
    </source>
</reference>
<organism evidence="1 2">
    <name type="scientific">Stephania japonica</name>
    <dbReference type="NCBI Taxonomy" id="461633"/>
    <lineage>
        <taxon>Eukaryota</taxon>
        <taxon>Viridiplantae</taxon>
        <taxon>Streptophyta</taxon>
        <taxon>Embryophyta</taxon>
        <taxon>Tracheophyta</taxon>
        <taxon>Spermatophyta</taxon>
        <taxon>Magnoliopsida</taxon>
        <taxon>Ranunculales</taxon>
        <taxon>Menispermaceae</taxon>
        <taxon>Menispermoideae</taxon>
        <taxon>Cissampelideae</taxon>
        <taxon>Stephania</taxon>
    </lineage>
</organism>
<sequence>MAITRVLLRVRVGNDHIRSCQREPIIFEETNIDFSFDGKSEFEDEEIYVNFDEPPKFDAGDEDFIEDRVVFGDNGHVIEVISQSTSPQVLETVVDNGVVEIYLIEKGVETKDVLIVGIETTATTIEWGMADEMNKPQVEMRRVVGNNRKINEEDIEQMDYLMCVIKETLRLHPVVPTLLPRQSYARTNVGGYQIPRRTWLLINVWAIQRDPELWTQLEGFIPEDSWAIVLILKAKITNSFLTGVVEEFA</sequence>
<evidence type="ECO:0000313" key="1">
    <source>
        <dbReference type="EMBL" id="KAK9123622.1"/>
    </source>
</evidence>
<dbReference type="Pfam" id="PF00067">
    <property type="entry name" value="p450"/>
    <property type="match status" value="1"/>
</dbReference>
<dbReference type="InterPro" id="IPR002401">
    <property type="entry name" value="Cyt_P450_E_grp-I"/>
</dbReference>
<comment type="caution">
    <text evidence="1">The sequence shown here is derived from an EMBL/GenBank/DDBJ whole genome shotgun (WGS) entry which is preliminary data.</text>
</comment>
<dbReference type="SUPFAM" id="SSF48264">
    <property type="entry name" value="Cytochrome P450"/>
    <property type="match status" value="1"/>
</dbReference>
<dbReference type="GO" id="GO:0020037">
    <property type="term" value="F:heme binding"/>
    <property type="evidence" value="ECO:0007669"/>
    <property type="project" value="InterPro"/>
</dbReference>
<gene>
    <name evidence="1" type="ORF">Sjap_013224</name>
</gene>
<dbReference type="Gene3D" id="1.10.630.10">
    <property type="entry name" value="Cytochrome P450"/>
    <property type="match status" value="1"/>
</dbReference>
<keyword evidence="2" id="KW-1185">Reference proteome</keyword>
<evidence type="ECO:0008006" key="3">
    <source>
        <dbReference type="Google" id="ProtNLM"/>
    </source>
</evidence>
<name>A0AAP0NXG7_9MAGN</name>
<dbReference type="PRINTS" id="PR00385">
    <property type="entry name" value="P450"/>
</dbReference>
<dbReference type="InterPro" id="IPR001128">
    <property type="entry name" value="Cyt_P450"/>
</dbReference>
<dbReference type="GO" id="GO:0005506">
    <property type="term" value="F:iron ion binding"/>
    <property type="evidence" value="ECO:0007669"/>
    <property type="project" value="InterPro"/>
</dbReference>
<dbReference type="EMBL" id="JBBNAE010000005">
    <property type="protein sequence ID" value="KAK9123622.1"/>
    <property type="molecule type" value="Genomic_DNA"/>
</dbReference>
<accession>A0AAP0NXG7</accession>
<dbReference type="PANTHER" id="PTHR24281">
    <property type="entry name" value="STEROID 21-HYDROXYLASE-RELATED"/>
    <property type="match status" value="1"/>
</dbReference>
<protein>
    <recommendedName>
        <fullName evidence="3">Cytochrome P450</fullName>
    </recommendedName>
</protein>
<dbReference type="AlphaFoldDB" id="A0AAP0NXG7"/>
<proteinExistence type="predicted"/>